<evidence type="ECO:0000313" key="3">
    <source>
        <dbReference type="EMBL" id="MBX18798.1"/>
    </source>
</evidence>
<dbReference type="GO" id="GO:0035861">
    <property type="term" value="C:site of double-strand break"/>
    <property type="evidence" value="ECO:0007669"/>
    <property type="project" value="TreeGrafter"/>
</dbReference>
<reference evidence="3" key="1">
    <citation type="submission" date="2018-02" db="EMBL/GenBank/DDBJ databases">
        <title>Rhizophora mucronata_Transcriptome.</title>
        <authorList>
            <person name="Meera S.P."/>
            <person name="Sreeshan A."/>
            <person name="Augustine A."/>
        </authorList>
    </citation>
    <scope>NUCLEOTIDE SEQUENCE</scope>
    <source>
        <tissue evidence="3">Leaf</tissue>
    </source>
</reference>
<proteinExistence type="predicted"/>
<organism evidence="3">
    <name type="scientific">Rhizophora mucronata</name>
    <name type="common">Asiatic mangrove</name>
    <dbReference type="NCBI Taxonomy" id="61149"/>
    <lineage>
        <taxon>Eukaryota</taxon>
        <taxon>Viridiplantae</taxon>
        <taxon>Streptophyta</taxon>
        <taxon>Embryophyta</taxon>
        <taxon>Tracheophyta</taxon>
        <taxon>Spermatophyta</taxon>
        <taxon>Magnoliopsida</taxon>
        <taxon>eudicotyledons</taxon>
        <taxon>Gunneridae</taxon>
        <taxon>Pentapetalae</taxon>
        <taxon>rosids</taxon>
        <taxon>fabids</taxon>
        <taxon>Malpighiales</taxon>
        <taxon>Rhizophoraceae</taxon>
        <taxon>Rhizophora</taxon>
    </lineage>
</organism>
<dbReference type="PANTHER" id="PTHR28535:SF1">
    <property type="entry name" value="PROTEIN ZGRF1"/>
    <property type="match status" value="1"/>
</dbReference>
<dbReference type="Pfam" id="PF10382">
    <property type="entry name" value="ZGRF1-like_N"/>
    <property type="match status" value="1"/>
</dbReference>
<evidence type="ECO:0000259" key="2">
    <source>
        <dbReference type="Pfam" id="PF10382"/>
    </source>
</evidence>
<dbReference type="InterPro" id="IPR018838">
    <property type="entry name" value="ZGRF1-like_N"/>
</dbReference>
<dbReference type="GO" id="GO:0005634">
    <property type="term" value="C:nucleus"/>
    <property type="evidence" value="ECO:0007669"/>
    <property type="project" value="TreeGrafter"/>
</dbReference>
<feature type="region of interest" description="Disordered" evidence="1">
    <location>
        <begin position="109"/>
        <end position="133"/>
    </location>
</feature>
<feature type="compositionally biased region" description="Polar residues" evidence="1">
    <location>
        <begin position="190"/>
        <end position="201"/>
    </location>
</feature>
<name>A0A2P2LLD3_RHIMU</name>
<feature type="domain" description="5'-3' DNA helicase ZGRF1-like N-terminal" evidence="2">
    <location>
        <begin position="26"/>
        <end position="70"/>
    </location>
</feature>
<sequence>MNVSTSFDCNGRVDVDTTLFAWVCIQIMIYDSSRKLLETKFLRKDETVESGKSMAFDAHLVEIGELEDENRAVTDFNMQRNNFNVSGKARILYGDQNNLTNNKPVMEGMGQSNAGLTRDTDSSSTSSANRTKLCQTVPSNKHLRDAQQILAILQKAKAPDYVVPGCDDMTAHSSSVKRLQVSDADLDMSESSQLLGESFPNQGPAEGGDITGSSETGFEVLSTSMCSQLQNNSETGNSDQSQLNNMEATTTTKQFSSARSSSAGAQALYSLDDKKGENFQQLNHGEEMDECPTFDLGF</sequence>
<dbReference type="PANTHER" id="PTHR28535">
    <property type="entry name" value="ZINC FINGER GRF-TYPE CONTAINING 1"/>
    <property type="match status" value="1"/>
</dbReference>
<accession>A0A2P2LLD3</accession>
<dbReference type="InterPro" id="IPR052800">
    <property type="entry name" value="DNA_Repair_Helicase_ZGRF1"/>
</dbReference>
<protein>
    <recommendedName>
        <fullName evidence="2">5'-3' DNA helicase ZGRF1-like N-terminal domain-containing protein</fullName>
    </recommendedName>
</protein>
<dbReference type="GO" id="GO:0006302">
    <property type="term" value="P:double-strand break repair"/>
    <property type="evidence" value="ECO:0007669"/>
    <property type="project" value="TreeGrafter"/>
</dbReference>
<dbReference type="EMBL" id="GGEC01038314">
    <property type="protein sequence ID" value="MBX18798.1"/>
    <property type="molecule type" value="Transcribed_RNA"/>
</dbReference>
<evidence type="ECO:0000256" key="1">
    <source>
        <dbReference type="SAM" id="MobiDB-lite"/>
    </source>
</evidence>
<feature type="region of interest" description="Disordered" evidence="1">
    <location>
        <begin position="190"/>
        <end position="216"/>
    </location>
</feature>
<dbReference type="AlphaFoldDB" id="A0A2P2LLD3"/>